<dbReference type="PANTHER" id="PTHR11575">
    <property type="entry name" value="5'-NUCLEOTIDASE-RELATED"/>
    <property type="match status" value="1"/>
</dbReference>
<dbReference type="CDD" id="cd00845">
    <property type="entry name" value="MPP_UshA_N_like"/>
    <property type="match status" value="1"/>
</dbReference>
<gene>
    <name evidence="3" type="ORF">ATJ93_3171</name>
</gene>
<organism evidence="3 4">
    <name type="scientific">Halopiger aswanensis</name>
    <dbReference type="NCBI Taxonomy" id="148449"/>
    <lineage>
        <taxon>Archaea</taxon>
        <taxon>Methanobacteriati</taxon>
        <taxon>Methanobacteriota</taxon>
        <taxon>Stenosarchaea group</taxon>
        <taxon>Halobacteria</taxon>
        <taxon>Halobacteriales</taxon>
        <taxon>Natrialbaceae</taxon>
        <taxon>Halopiger</taxon>
    </lineage>
</organism>
<dbReference type="PROSITE" id="PS51318">
    <property type="entry name" value="TAT"/>
    <property type="match status" value="1"/>
</dbReference>
<comment type="caution">
    <text evidence="3">The sequence shown here is derived from an EMBL/GenBank/DDBJ whole genome shotgun (WGS) entry which is preliminary data.</text>
</comment>
<dbReference type="PRINTS" id="PR01607">
    <property type="entry name" value="APYRASEFAMLY"/>
</dbReference>
<evidence type="ECO:0000259" key="2">
    <source>
        <dbReference type="Pfam" id="PF02872"/>
    </source>
</evidence>
<dbReference type="EMBL" id="RAPO01000003">
    <property type="protein sequence ID" value="RKD93541.1"/>
    <property type="molecule type" value="Genomic_DNA"/>
</dbReference>
<dbReference type="InterPro" id="IPR029052">
    <property type="entry name" value="Metallo-depent_PP-like"/>
</dbReference>
<reference evidence="3 4" key="1">
    <citation type="submission" date="2018-09" db="EMBL/GenBank/DDBJ databases">
        <title>Genomic Encyclopedia of Archaeal and Bacterial Type Strains, Phase II (KMG-II): from individual species to whole genera.</title>
        <authorList>
            <person name="Goeker M."/>
        </authorList>
    </citation>
    <scope>NUCLEOTIDE SEQUENCE [LARGE SCALE GENOMIC DNA]</scope>
    <source>
        <strain evidence="3 4">DSM 13151</strain>
    </source>
</reference>
<dbReference type="InterPro" id="IPR036907">
    <property type="entry name" value="5'-Nucleotdase_C_sf"/>
</dbReference>
<feature type="compositionally biased region" description="Acidic residues" evidence="1">
    <location>
        <begin position="32"/>
        <end position="62"/>
    </location>
</feature>
<evidence type="ECO:0000313" key="3">
    <source>
        <dbReference type="EMBL" id="RKD93541.1"/>
    </source>
</evidence>
<dbReference type="GO" id="GO:0009166">
    <property type="term" value="P:nucleotide catabolic process"/>
    <property type="evidence" value="ECO:0007669"/>
    <property type="project" value="InterPro"/>
</dbReference>
<feature type="region of interest" description="Disordered" evidence="1">
    <location>
        <begin position="25"/>
        <end position="63"/>
    </location>
</feature>
<dbReference type="AlphaFoldDB" id="A0A3R7HH66"/>
<name>A0A3R7HH66_9EURY</name>
<protein>
    <submittedName>
        <fullName evidence="3">2',3'-cyclic-nucleotide 2'-phosphodiesterase/3'-nucleotidase</fullName>
    </submittedName>
</protein>
<dbReference type="GO" id="GO:0016787">
    <property type="term" value="F:hydrolase activity"/>
    <property type="evidence" value="ECO:0007669"/>
    <property type="project" value="InterPro"/>
</dbReference>
<dbReference type="Pfam" id="PF02872">
    <property type="entry name" value="5_nucleotid_C"/>
    <property type="match status" value="1"/>
</dbReference>
<dbReference type="SUPFAM" id="SSF56300">
    <property type="entry name" value="Metallo-dependent phosphatases"/>
    <property type="match status" value="1"/>
</dbReference>
<evidence type="ECO:0000313" key="4">
    <source>
        <dbReference type="Proteomes" id="UP000283805"/>
    </source>
</evidence>
<accession>A0A3R7HH66</accession>
<dbReference type="InterPro" id="IPR006179">
    <property type="entry name" value="5_nucleotidase/apyrase"/>
</dbReference>
<dbReference type="Gene3D" id="3.90.780.10">
    <property type="entry name" value="5'-Nucleotidase, C-terminal domain"/>
    <property type="match status" value="1"/>
</dbReference>
<keyword evidence="4" id="KW-1185">Reference proteome</keyword>
<dbReference type="Proteomes" id="UP000283805">
    <property type="component" value="Unassembled WGS sequence"/>
</dbReference>
<dbReference type="OrthoDB" id="21342at2157"/>
<evidence type="ECO:0000256" key="1">
    <source>
        <dbReference type="SAM" id="MobiDB-lite"/>
    </source>
</evidence>
<dbReference type="InterPro" id="IPR008334">
    <property type="entry name" value="5'-Nucleotdase_C"/>
</dbReference>
<proteinExistence type="predicted"/>
<dbReference type="Gene3D" id="3.60.21.10">
    <property type="match status" value="1"/>
</dbReference>
<dbReference type="SUPFAM" id="SSF55816">
    <property type="entry name" value="5'-nucleotidase (syn. UDP-sugar hydrolase), C-terminal domain"/>
    <property type="match status" value="1"/>
</dbReference>
<dbReference type="RefSeq" id="WP_120245547.1">
    <property type="nucleotide sequence ID" value="NZ_RAPO01000003.1"/>
</dbReference>
<feature type="domain" description="5'-Nucleotidase C-terminal" evidence="2">
    <location>
        <begin position="351"/>
        <end position="507"/>
    </location>
</feature>
<dbReference type="PANTHER" id="PTHR11575:SF24">
    <property type="entry name" value="5'-NUCLEOTIDASE"/>
    <property type="match status" value="1"/>
</dbReference>
<sequence length="545" mass="57851">MAEGETPELERRRLLTALSAVGTAALAGCSSEETEADEPNENETDEQDGTESEQDETGDGAEETTSLRLLHDTHFHGKLGDSEEALNVANYFGLIESLHDDADNAVAVGNGDDLHMSVESSVFDGEHIASVLNESPISYNTIGNHEFDAGPESLRENIAASEFTWVTANVLEAGTDDAFASEAGATRYAIEEIGGVQVGFTGFAPADTPDVTSVGDDVDVLEPTAAAEEVVADLRDEGADVIVVLSHIASPAARELAAAVDGIDVIVGDHAAYVADEAEEVDDTILSFVGDEFDYVGQLDLEVADGDVTDYAFERHDLAALVEDGEVEPHGEIESLLTDYESQLEAELDEVIGETAVDLDTRRETVRQGESNFGNWLTDLIREDVDADVAIQNGGGIRSDQLYEAGEITRGMIVDILPFPNYTTKLEVSGEELKAAIEHGVGAVEEGHGRFPQVSGLSFAYDPDAEPGERVQELTVGGEPVDLEATYELGTNDFVAGGGDGYEMFAEADVLVPSDEGTLLSALATQTIEDEGTIAPETAGRIETV</sequence>
<dbReference type="InterPro" id="IPR006311">
    <property type="entry name" value="TAT_signal"/>
</dbReference>